<dbReference type="AlphaFoldDB" id="A0A0D0N015"/>
<sequence length="215" mass="24094">MFFSRKPKLLPSRLIQLHEYLDLLQGGTEEHAASDAVKRSAVALAHSLREPLRLKDWATPELAQVFARRAKANDALLVHVPLDIRDCFFIAVFRNGASAAQEHMVFDIGAEYQTPMLDCPDFGVAEPATEANIRHWVPLLKDEASAFAVIELRGGTYMQVYADAKGFHLEHQLVTTGAHYHSAEPLSADAAVDTLVSYACGKYEWAYKRWEWLAL</sequence>
<dbReference type="EMBL" id="JXQQ01000012">
    <property type="protein sequence ID" value="KIQ34680.1"/>
    <property type="molecule type" value="Genomic_DNA"/>
</dbReference>
<evidence type="ECO:0000313" key="1">
    <source>
        <dbReference type="EMBL" id="KIQ34680.1"/>
    </source>
</evidence>
<accession>A0A0D0N015</accession>
<dbReference type="OrthoDB" id="8855652at2"/>
<proteinExistence type="predicted"/>
<name>A0A0D0N015_VARPD</name>
<protein>
    <submittedName>
        <fullName evidence="1">Uncharacterized protein</fullName>
    </submittedName>
</protein>
<gene>
    <name evidence="1" type="ORF">RT97_06540</name>
</gene>
<dbReference type="Proteomes" id="UP000032067">
    <property type="component" value="Unassembled WGS sequence"/>
</dbReference>
<reference evidence="1 2" key="1">
    <citation type="submission" date="2014-12" db="EMBL/GenBank/DDBJ databases">
        <title>16Stimator: statistical estimation of ribosomal gene copy numbers from draft genome assemblies.</title>
        <authorList>
            <person name="Perisin M.A."/>
            <person name="Vetter M."/>
            <person name="Gilbert J.A."/>
            <person name="Bergelson J."/>
        </authorList>
    </citation>
    <scope>NUCLEOTIDE SEQUENCE [LARGE SCALE GENOMIC DNA]</scope>
    <source>
        <strain evidence="1 2">MEDvA23</strain>
    </source>
</reference>
<dbReference type="RefSeq" id="WP_042577979.1">
    <property type="nucleotide sequence ID" value="NZ_JXQQ01000012.1"/>
</dbReference>
<comment type="caution">
    <text evidence="1">The sequence shown here is derived from an EMBL/GenBank/DDBJ whole genome shotgun (WGS) entry which is preliminary data.</text>
</comment>
<organism evidence="1 2">
    <name type="scientific">Variovorax paradoxus</name>
    <dbReference type="NCBI Taxonomy" id="34073"/>
    <lineage>
        <taxon>Bacteria</taxon>
        <taxon>Pseudomonadati</taxon>
        <taxon>Pseudomonadota</taxon>
        <taxon>Betaproteobacteria</taxon>
        <taxon>Burkholderiales</taxon>
        <taxon>Comamonadaceae</taxon>
        <taxon>Variovorax</taxon>
    </lineage>
</organism>
<evidence type="ECO:0000313" key="2">
    <source>
        <dbReference type="Proteomes" id="UP000032067"/>
    </source>
</evidence>